<dbReference type="EMBL" id="BSFK01000005">
    <property type="protein sequence ID" value="GLK75958.1"/>
    <property type="molecule type" value="Genomic_DNA"/>
</dbReference>
<sequence length="355" mass="36669">MSGVIGLDVGGAHLKLARLDGSGALVEVRIAACPLWRGLSELDAALDKVGAHAKEPEVAATMTGELADLWPDRASGVAAISESLVARFGADRLAIYAGARRFVRADAAADNALEVASANWRATAEAVAAQGGAGLLVDIGSTTSDLIPYGDGRVLATGATDAGRMAADELVYLGVARTPVMAIAPRLPFAGAWVTPMAEFFATSADVHRLTGDLDEAADLHPAADGGPKTAEGSARRLLRMVGADLTLDTGGAARRIADYLAEAQLRRLHDAALGLVTRSDIPAPQTIVGAGVGRFLAKRLAERLRLGYRHIGALFSDDPVLAALAADCAPAAAVARLYGETARNPDGRRQVSDL</sequence>
<dbReference type="RefSeq" id="WP_271203887.1">
    <property type="nucleotide sequence ID" value="NZ_BSFK01000005.1"/>
</dbReference>
<reference evidence="2" key="1">
    <citation type="journal article" date="2014" name="Int. J. Syst. Evol. Microbiol.">
        <title>Complete genome sequence of Corynebacterium casei LMG S-19264T (=DSM 44701T), isolated from a smear-ripened cheese.</title>
        <authorList>
            <consortium name="US DOE Joint Genome Institute (JGI-PGF)"/>
            <person name="Walter F."/>
            <person name="Albersmeier A."/>
            <person name="Kalinowski J."/>
            <person name="Ruckert C."/>
        </authorList>
    </citation>
    <scope>NUCLEOTIDE SEQUENCE</scope>
    <source>
        <strain evidence="2">VKM B-2555</strain>
    </source>
</reference>
<dbReference type="InterPro" id="IPR002821">
    <property type="entry name" value="Hydantoinase_A"/>
</dbReference>
<evidence type="ECO:0000313" key="3">
    <source>
        <dbReference type="Proteomes" id="UP001143364"/>
    </source>
</evidence>
<dbReference type="Gene3D" id="3.30.420.190">
    <property type="entry name" value="conserved archaeal protein q6m145"/>
    <property type="match status" value="1"/>
</dbReference>
<name>A0A9W6N360_9HYPH</name>
<gene>
    <name evidence="2" type="ORF">GCM10008171_12120</name>
</gene>
<dbReference type="GO" id="GO:0016787">
    <property type="term" value="F:hydrolase activity"/>
    <property type="evidence" value="ECO:0007669"/>
    <property type="project" value="InterPro"/>
</dbReference>
<dbReference type="Pfam" id="PF01968">
    <property type="entry name" value="Hydantoinase_A"/>
    <property type="match status" value="1"/>
</dbReference>
<dbReference type="Proteomes" id="UP001143364">
    <property type="component" value="Unassembled WGS sequence"/>
</dbReference>
<organism evidence="2 3">
    <name type="scientific">Methylopila jiangsuensis</name>
    <dbReference type="NCBI Taxonomy" id="586230"/>
    <lineage>
        <taxon>Bacteria</taxon>
        <taxon>Pseudomonadati</taxon>
        <taxon>Pseudomonadota</taxon>
        <taxon>Alphaproteobacteria</taxon>
        <taxon>Hyphomicrobiales</taxon>
        <taxon>Methylopilaceae</taxon>
        <taxon>Methylopila</taxon>
    </lineage>
</organism>
<dbReference type="InterPro" id="IPR043129">
    <property type="entry name" value="ATPase_NBD"/>
</dbReference>
<dbReference type="SUPFAM" id="SSF53067">
    <property type="entry name" value="Actin-like ATPase domain"/>
    <property type="match status" value="1"/>
</dbReference>
<dbReference type="AlphaFoldDB" id="A0A9W6N360"/>
<protein>
    <submittedName>
        <fullName evidence="2">ATP synthase subunit C</fullName>
    </submittedName>
</protein>
<dbReference type="Gene3D" id="3.30.420.40">
    <property type="match status" value="1"/>
</dbReference>
<feature type="domain" description="Hydantoinase A/oxoprolinase" evidence="1">
    <location>
        <begin position="58"/>
        <end position="314"/>
    </location>
</feature>
<keyword evidence="3" id="KW-1185">Reference proteome</keyword>
<reference evidence="2" key="2">
    <citation type="submission" date="2023-01" db="EMBL/GenBank/DDBJ databases">
        <authorList>
            <person name="Sun Q."/>
            <person name="Evtushenko L."/>
        </authorList>
    </citation>
    <scope>NUCLEOTIDE SEQUENCE</scope>
    <source>
        <strain evidence="2">VKM B-2555</strain>
    </source>
</reference>
<dbReference type="NCBIfam" id="TIGR03123">
    <property type="entry name" value="one_C_unchar_1"/>
    <property type="match status" value="1"/>
</dbReference>
<comment type="caution">
    <text evidence="2">The sequence shown here is derived from an EMBL/GenBank/DDBJ whole genome shotgun (WGS) entry which is preliminary data.</text>
</comment>
<dbReference type="InterPro" id="IPR002756">
    <property type="entry name" value="MfnF"/>
</dbReference>
<proteinExistence type="predicted"/>
<evidence type="ECO:0000259" key="1">
    <source>
        <dbReference type="Pfam" id="PF01968"/>
    </source>
</evidence>
<accession>A0A9W6N360</accession>
<evidence type="ECO:0000313" key="2">
    <source>
        <dbReference type="EMBL" id="GLK75958.1"/>
    </source>
</evidence>